<feature type="binding site" evidence="8 13">
    <location>
        <position position="253"/>
    </location>
    <ligand>
        <name>Zn(2+)</name>
        <dbReference type="ChEBI" id="CHEBI:29105"/>
    </ligand>
</feature>
<evidence type="ECO:0000256" key="6">
    <source>
        <dbReference type="ARBA" id="ARBA00023002"/>
    </source>
</evidence>
<dbReference type="Gene3D" id="3.40.50.1980">
    <property type="entry name" value="Nitrogenase molybdenum iron protein domain"/>
    <property type="match status" value="2"/>
</dbReference>
<evidence type="ECO:0000256" key="4">
    <source>
        <dbReference type="ARBA" id="ARBA00022723"/>
    </source>
</evidence>
<evidence type="ECO:0000256" key="14">
    <source>
        <dbReference type="RuleBase" id="RU004175"/>
    </source>
</evidence>
<evidence type="ECO:0000256" key="9">
    <source>
        <dbReference type="PIRNR" id="PIRNR000099"/>
    </source>
</evidence>
<dbReference type="PIRSF" id="PIRSF000099">
    <property type="entry name" value="Histidinol_dh"/>
    <property type="match status" value="1"/>
</dbReference>
<keyword evidence="8" id="KW-0028">Amino-acid biosynthesis</keyword>
<dbReference type="PANTHER" id="PTHR21256:SF2">
    <property type="entry name" value="HISTIDINE BIOSYNTHESIS TRIFUNCTIONAL PROTEIN"/>
    <property type="match status" value="1"/>
</dbReference>
<dbReference type="PANTHER" id="PTHR21256">
    <property type="entry name" value="HISTIDINOL DEHYDROGENASE HDH"/>
    <property type="match status" value="1"/>
</dbReference>
<feature type="binding site" evidence="8 11">
    <location>
        <position position="120"/>
    </location>
    <ligand>
        <name>NAD(+)</name>
        <dbReference type="ChEBI" id="CHEBI:57540"/>
    </ligand>
</feature>
<dbReference type="RefSeq" id="WP_045673017.1">
    <property type="nucleotide sequence ID" value="NZ_CP011058.1"/>
</dbReference>
<evidence type="ECO:0000256" key="7">
    <source>
        <dbReference type="ARBA" id="ARBA00049489"/>
    </source>
</evidence>
<keyword evidence="5 8" id="KW-0862">Zinc</keyword>
<feature type="binding site" evidence="8 12">
    <location>
        <position position="352"/>
    </location>
    <ligand>
        <name>substrate</name>
    </ligand>
</feature>
<dbReference type="Proteomes" id="UP000032633">
    <property type="component" value="Chromosome"/>
</dbReference>
<dbReference type="InterPro" id="IPR022695">
    <property type="entry name" value="Histidinol_DH_monofunct"/>
</dbReference>
<dbReference type="PATRIC" id="fig|1126833.4.peg.1257"/>
<evidence type="ECO:0000313" key="15">
    <source>
        <dbReference type="EMBL" id="AJY77535.1"/>
    </source>
</evidence>
<feature type="binding site" evidence="8 12">
    <location>
        <position position="253"/>
    </location>
    <ligand>
        <name>substrate</name>
    </ligand>
</feature>
<feature type="binding site" evidence="8 12">
    <location>
        <position position="250"/>
    </location>
    <ligand>
        <name>substrate</name>
    </ligand>
</feature>
<feature type="active site" description="Proton acceptor" evidence="8 10">
    <location>
        <position position="318"/>
    </location>
</feature>
<dbReference type="AlphaFoldDB" id="A0A0D5NQR3"/>
<feature type="active site" description="Proton acceptor" evidence="8 10">
    <location>
        <position position="319"/>
    </location>
</feature>
<keyword evidence="6 8" id="KW-0560">Oxidoreductase</keyword>
<keyword evidence="4 8" id="KW-0479">Metal-binding</keyword>
<feature type="binding site" evidence="8 12">
    <location>
        <position position="411"/>
    </location>
    <ligand>
        <name>substrate</name>
    </ligand>
</feature>
<proteinExistence type="inferred from homology"/>
<feature type="binding site" evidence="8 12">
    <location>
        <position position="319"/>
    </location>
    <ligand>
        <name>substrate</name>
    </ligand>
</feature>
<dbReference type="SUPFAM" id="SSF53720">
    <property type="entry name" value="ALDH-like"/>
    <property type="match status" value="1"/>
</dbReference>
<reference evidence="16" key="2">
    <citation type="submission" date="2015-03" db="EMBL/GenBank/DDBJ databases">
        <title>Genome sequence of Paenibacillus beijingensis strain DSM 24997T.</title>
        <authorList>
            <person name="Kwak Y."/>
            <person name="Shin J.-H."/>
        </authorList>
    </citation>
    <scope>NUCLEOTIDE SEQUENCE [LARGE SCALE GENOMIC DNA]</scope>
    <source>
        <strain evidence="16">DSM 24997</strain>
    </source>
</reference>
<evidence type="ECO:0000256" key="10">
    <source>
        <dbReference type="PIRSR" id="PIRSR000099-1"/>
    </source>
</evidence>
<comment type="pathway">
    <text evidence="8">Amino-acid biosynthesis; L-histidine biosynthesis; L-histidine from 5-phospho-alpha-D-ribose 1-diphosphate: step 9/9.</text>
</comment>
<feature type="binding site" evidence="8 12">
    <location>
        <position position="228"/>
    </location>
    <ligand>
        <name>substrate</name>
    </ligand>
</feature>
<keyword evidence="8" id="KW-0368">Histidine biosynthesis</keyword>
<feature type="binding site" evidence="8 11">
    <location>
        <position position="205"/>
    </location>
    <ligand>
        <name>NAD(+)</name>
        <dbReference type="ChEBI" id="CHEBI:57540"/>
    </ligand>
</feature>
<dbReference type="STRING" id="1126833.VN24_05795"/>
<dbReference type="HAMAP" id="MF_01024">
    <property type="entry name" value="HisD"/>
    <property type="match status" value="1"/>
</dbReference>
<dbReference type="GO" id="GO:0008270">
    <property type="term" value="F:zinc ion binding"/>
    <property type="evidence" value="ECO:0007669"/>
    <property type="project" value="UniProtKB-UniRule"/>
</dbReference>
<comment type="catalytic activity">
    <reaction evidence="7 8">
        <text>L-histidinol + 2 NAD(+) + H2O = L-histidine + 2 NADH + 3 H(+)</text>
        <dbReference type="Rhea" id="RHEA:20641"/>
        <dbReference type="ChEBI" id="CHEBI:15377"/>
        <dbReference type="ChEBI" id="CHEBI:15378"/>
        <dbReference type="ChEBI" id="CHEBI:57540"/>
        <dbReference type="ChEBI" id="CHEBI:57595"/>
        <dbReference type="ChEBI" id="CHEBI:57699"/>
        <dbReference type="ChEBI" id="CHEBI:57945"/>
        <dbReference type="EC" id="1.1.1.23"/>
    </reaction>
</comment>
<evidence type="ECO:0000256" key="3">
    <source>
        <dbReference type="ARBA" id="ARBA00012965"/>
    </source>
</evidence>
<dbReference type="CDD" id="cd06572">
    <property type="entry name" value="Histidinol_dh"/>
    <property type="match status" value="1"/>
</dbReference>
<comment type="function">
    <text evidence="1 8">Catalyzes the sequential NAD-dependent oxidations of L-histidinol to L-histidinaldehyde and then to L-histidine.</text>
</comment>
<feature type="binding site" evidence="8 13">
    <location>
        <position position="352"/>
    </location>
    <ligand>
        <name>Zn(2+)</name>
        <dbReference type="ChEBI" id="CHEBI:29105"/>
    </ligand>
</feature>
<dbReference type="NCBIfam" id="TIGR00069">
    <property type="entry name" value="hisD"/>
    <property type="match status" value="1"/>
</dbReference>
<dbReference type="EC" id="1.1.1.23" evidence="3 8"/>
<feature type="binding site" evidence="8 12">
    <location>
        <position position="406"/>
    </location>
    <ligand>
        <name>substrate</name>
    </ligand>
</feature>
<dbReference type="EMBL" id="CP011058">
    <property type="protein sequence ID" value="AJY77535.1"/>
    <property type="molecule type" value="Genomic_DNA"/>
</dbReference>
<accession>A0A0D5NQR3</accession>
<dbReference type="PROSITE" id="PS00611">
    <property type="entry name" value="HISOL_DEHYDROGENASE"/>
    <property type="match status" value="1"/>
</dbReference>
<comment type="similarity">
    <text evidence="2 8 9 14">Belongs to the histidinol dehydrogenase family.</text>
</comment>
<sequence>MAIVERNQLNVDRNSGADGQERREAVLNIIERVKLEGDAALFDLTEKFDKVKLTELAVQPEEFEEAYRVIDPAVLEAIREAIVNIRDYHQRQVRQSWTTTSETGSMLGQIIRPLERVGIYVPGGTAAYPSSVLMNAIPALVAGVPEIVMTTPPGKDGKLNAAVLAAARELGITEVYKTGGAQAIAALAFGTQTIRRVDKITGPGNAFVAAAKREVFGHVAIDMIAGPSEVVILADETANPVYIAADLLAQAEHDPLASCVLVTTSAKLAEDVQAQVAKQLPELARKEISEQSIRRWGAICVAADLEEAFDIVNELATEHLEVFISDPFAYIGKIKHAGAVFIGENSPVAIGDYFVGPNHVLPTGRTARFSSPLSVDDFIKKTSLIHYSGTDMLKNGHKIAALAHFEGLQAHARSVELRLEE</sequence>
<protein>
    <recommendedName>
        <fullName evidence="3 8">Histidinol dehydrogenase</fullName>
        <shortName evidence="8">HDH</shortName>
        <ecNumber evidence="3 8">1.1.1.23</ecNumber>
    </recommendedName>
</protein>
<evidence type="ECO:0000256" key="8">
    <source>
        <dbReference type="HAMAP-Rule" id="MF_01024"/>
    </source>
</evidence>
<dbReference type="Gene3D" id="1.20.5.1300">
    <property type="match status" value="1"/>
</dbReference>
<dbReference type="KEGG" id="pbj:VN24_05795"/>
<evidence type="ECO:0000313" key="16">
    <source>
        <dbReference type="Proteomes" id="UP000032633"/>
    </source>
</evidence>
<dbReference type="Pfam" id="PF00815">
    <property type="entry name" value="Histidinol_dh"/>
    <property type="match status" value="1"/>
</dbReference>
<dbReference type="GO" id="GO:0051287">
    <property type="term" value="F:NAD binding"/>
    <property type="evidence" value="ECO:0007669"/>
    <property type="project" value="InterPro"/>
</dbReference>
<keyword evidence="16" id="KW-1185">Reference proteome</keyword>
<evidence type="ECO:0000256" key="1">
    <source>
        <dbReference type="ARBA" id="ARBA00003850"/>
    </source>
</evidence>
<dbReference type="UniPathway" id="UPA00031">
    <property type="reaction ID" value="UER00014"/>
</dbReference>
<comment type="cofactor">
    <cofactor evidence="8 13">
        <name>Zn(2+)</name>
        <dbReference type="ChEBI" id="CHEBI:29105"/>
    </cofactor>
    <text evidence="8 13">Binds 1 zinc ion per subunit.</text>
</comment>
<feature type="binding site" evidence="8 13">
    <location>
        <position position="250"/>
    </location>
    <ligand>
        <name>Zn(2+)</name>
        <dbReference type="ChEBI" id="CHEBI:29105"/>
    </ligand>
</feature>
<dbReference type="GO" id="GO:0004399">
    <property type="term" value="F:histidinol dehydrogenase activity"/>
    <property type="evidence" value="ECO:0007669"/>
    <property type="project" value="UniProtKB-UniRule"/>
</dbReference>
<evidence type="ECO:0000256" key="11">
    <source>
        <dbReference type="PIRSR" id="PIRSR000099-2"/>
    </source>
</evidence>
<dbReference type="HOGENOM" id="CLU_006732_3_3_9"/>
<evidence type="ECO:0000256" key="5">
    <source>
        <dbReference type="ARBA" id="ARBA00022833"/>
    </source>
</evidence>
<keyword evidence="8 11" id="KW-0520">NAD</keyword>
<dbReference type="FunFam" id="3.40.50.1980:FF:000026">
    <property type="entry name" value="Histidinol dehydrogenase"/>
    <property type="match status" value="1"/>
</dbReference>
<dbReference type="InterPro" id="IPR001692">
    <property type="entry name" value="Histidinol_DH_CS"/>
</dbReference>
<reference evidence="15 16" key="1">
    <citation type="journal article" date="2015" name="J. Biotechnol.">
        <title>Complete genome sequence of Paenibacillus beijingensis 7188(T) (=DSM 24997(T)), a novel rhizobacterium from jujube garden soil.</title>
        <authorList>
            <person name="Kwak Y."/>
            <person name="Shin J.H."/>
        </authorList>
    </citation>
    <scope>NUCLEOTIDE SEQUENCE [LARGE SCALE GENOMIC DNA]</scope>
    <source>
        <strain evidence="15 16">DSM 24997</strain>
    </source>
</reference>
<dbReference type="GO" id="GO:0000105">
    <property type="term" value="P:L-histidine biosynthetic process"/>
    <property type="evidence" value="ECO:0007669"/>
    <property type="project" value="UniProtKB-UniRule"/>
</dbReference>
<dbReference type="GO" id="GO:0005829">
    <property type="term" value="C:cytosol"/>
    <property type="evidence" value="ECO:0007669"/>
    <property type="project" value="TreeGrafter"/>
</dbReference>
<feature type="binding site" evidence="8 13">
    <location>
        <position position="411"/>
    </location>
    <ligand>
        <name>Zn(2+)</name>
        <dbReference type="ChEBI" id="CHEBI:29105"/>
    </ligand>
</feature>
<dbReference type="PRINTS" id="PR00083">
    <property type="entry name" value="HOLDHDRGNASE"/>
</dbReference>
<feature type="binding site" evidence="8 11">
    <location>
        <position position="182"/>
    </location>
    <ligand>
        <name>NAD(+)</name>
        <dbReference type="ChEBI" id="CHEBI:57540"/>
    </ligand>
</feature>
<dbReference type="InterPro" id="IPR016161">
    <property type="entry name" value="Ald_DH/histidinol_DH"/>
</dbReference>
<evidence type="ECO:0000256" key="2">
    <source>
        <dbReference type="ARBA" id="ARBA00010178"/>
    </source>
</evidence>
<dbReference type="InterPro" id="IPR012131">
    <property type="entry name" value="Hstdl_DH"/>
</dbReference>
<evidence type="ECO:0000256" key="12">
    <source>
        <dbReference type="PIRSR" id="PIRSR000099-3"/>
    </source>
</evidence>
<name>A0A0D5NQR3_9BACL</name>
<dbReference type="FunFam" id="3.40.50.1980:FF:000001">
    <property type="entry name" value="Histidinol dehydrogenase"/>
    <property type="match status" value="1"/>
</dbReference>
<evidence type="ECO:0000256" key="13">
    <source>
        <dbReference type="PIRSR" id="PIRSR000099-4"/>
    </source>
</evidence>
<gene>
    <name evidence="8" type="primary">hisD</name>
    <name evidence="15" type="ORF">VN24_05795</name>
</gene>
<organism evidence="15 16">
    <name type="scientific">Paenibacillus beijingensis</name>
    <dbReference type="NCBI Taxonomy" id="1126833"/>
    <lineage>
        <taxon>Bacteria</taxon>
        <taxon>Bacillati</taxon>
        <taxon>Bacillota</taxon>
        <taxon>Bacilli</taxon>
        <taxon>Bacillales</taxon>
        <taxon>Paenibacillaceae</taxon>
        <taxon>Paenibacillus</taxon>
    </lineage>
</organism>